<dbReference type="GO" id="GO:0022857">
    <property type="term" value="F:transmembrane transporter activity"/>
    <property type="evidence" value="ECO:0007669"/>
    <property type="project" value="InterPro"/>
</dbReference>
<evidence type="ECO:0000256" key="6">
    <source>
        <dbReference type="SAM" id="Phobius"/>
    </source>
</evidence>
<dbReference type="SUPFAM" id="SSF103473">
    <property type="entry name" value="MFS general substrate transporter"/>
    <property type="match status" value="1"/>
</dbReference>
<dbReference type="EMBL" id="CAEZXA010000043">
    <property type="protein sequence ID" value="CAB4673245.1"/>
    <property type="molecule type" value="Genomic_DNA"/>
</dbReference>
<gene>
    <name evidence="7" type="ORF">UFOPK2334_00651</name>
</gene>
<feature type="transmembrane region" description="Helical" evidence="6">
    <location>
        <begin position="377"/>
        <end position="397"/>
    </location>
</feature>
<accession>A0A6J6MKM5</accession>
<feature type="transmembrane region" description="Helical" evidence="6">
    <location>
        <begin position="225"/>
        <end position="250"/>
    </location>
</feature>
<dbReference type="Pfam" id="PF07690">
    <property type="entry name" value="MFS_1"/>
    <property type="match status" value="1"/>
</dbReference>
<comment type="subcellular location">
    <subcellularLocation>
        <location evidence="1">Cell membrane</location>
        <topology evidence="1">Multi-pass membrane protein</topology>
    </subcellularLocation>
</comment>
<dbReference type="InterPro" id="IPR036259">
    <property type="entry name" value="MFS_trans_sf"/>
</dbReference>
<evidence type="ECO:0000313" key="7">
    <source>
        <dbReference type="EMBL" id="CAB4673245.1"/>
    </source>
</evidence>
<keyword evidence="2" id="KW-1003">Cell membrane</keyword>
<evidence type="ECO:0000256" key="4">
    <source>
        <dbReference type="ARBA" id="ARBA00022989"/>
    </source>
</evidence>
<feature type="transmembrane region" description="Helical" evidence="6">
    <location>
        <begin position="172"/>
        <end position="190"/>
    </location>
</feature>
<feature type="transmembrane region" description="Helical" evidence="6">
    <location>
        <begin position="312"/>
        <end position="331"/>
    </location>
</feature>
<evidence type="ECO:0000256" key="2">
    <source>
        <dbReference type="ARBA" id="ARBA00022475"/>
    </source>
</evidence>
<evidence type="ECO:0000256" key="5">
    <source>
        <dbReference type="ARBA" id="ARBA00023136"/>
    </source>
</evidence>
<keyword evidence="3 6" id="KW-0812">Transmembrane</keyword>
<protein>
    <submittedName>
        <fullName evidence="7">Unannotated protein</fullName>
    </submittedName>
</protein>
<dbReference type="Gene3D" id="1.20.1250.20">
    <property type="entry name" value="MFS general substrate transporter like domains"/>
    <property type="match status" value="1"/>
</dbReference>
<name>A0A6J6MKM5_9ZZZZ</name>
<feature type="transmembrane region" description="Helical" evidence="6">
    <location>
        <begin position="52"/>
        <end position="72"/>
    </location>
</feature>
<proteinExistence type="predicted"/>
<sequence>MKKELSELWKITEFRHLLVARVISNFGNGITPIALAFGVLSLPGADAGSLSYVTTAHMIPLVLFMLIGGVAADRFGRTHLVGLTDIIGSIFVAISAFAFISGHASIPLLCFNSFIFGILNALWYPAFSGIMPLIVPNPLLQAANSLVGIGANLGFTLGASVAGIVVSTAGPGWGLLIDAVTFLVAGVLVYRMKVPNSTPLGEGEKRESIFSQLREGWVEFSSRKWIVYVVASYSFFYLGFEGFLGVLAPVQIKEAMGGAKDMGIMMFGFGAGTIIGTVFALRLRPRRPLLLGLGGLPLAALWAFALAVPLPLWVLCITALGTGIGMDLMYANWITTLQTHVPDEALSRVSSYDAFGSMVFAPVGLFLAGPFTHLVGAPTALVTVGIIIALATSLPLLSKEVRQIERIDT</sequence>
<feature type="transmembrane region" description="Helical" evidence="6">
    <location>
        <begin position="352"/>
        <end position="371"/>
    </location>
</feature>
<dbReference type="GO" id="GO:0005886">
    <property type="term" value="C:plasma membrane"/>
    <property type="evidence" value="ECO:0007669"/>
    <property type="project" value="UniProtKB-SubCell"/>
</dbReference>
<feature type="transmembrane region" description="Helical" evidence="6">
    <location>
        <begin position="79"/>
        <end position="100"/>
    </location>
</feature>
<dbReference type="PANTHER" id="PTHR23513:SF11">
    <property type="entry name" value="STAPHYLOFERRIN A TRANSPORTER"/>
    <property type="match status" value="1"/>
</dbReference>
<evidence type="ECO:0000256" key="1">
    <source>
        <dbReference type="ARBA" id="ARBA00004651"/>
    </source>
</evidence>
<dbReference type="InterPro" id="IPR011701">
    <property type="entry name" value="MFS"/>
</dbReference>
<feature type="transmembrane region" description="Helical" evidence="6">
    <location>
        <begin position="288"/>
        <end position="306"/>
    </location>
</feature>
<feature type="transmembrane region" description="Helical" evidence="6">
    <location>
        <begin position="20"/>
        <end position="40"/>
    </location>
</feature>
<feature type="transmembrane region" description="Helical" evidence="6">
    <location>
        <begin position="262"/>
        <end position="281"/>
    </location>
</feature>
<dbReference type="AlphaFoldDB" id="A0A6J6MKM5"/>
<dbReference type="CDD" id="cd06173">
    <property type="entry name" value="MFS_MefA_like"/>
    <property type="match status" value="1"/>
</dbReference>
<organism evidence="7">
    <name type="scientific">freshwater metagenome</name>
    <dbReference type="NCBI Taxonomy" id="449393"/>
    <lineage>
        <taxon>unclassified sequences</taxon>
        <taxon>metagenomes</taxon>
        <taxon>ecological metagenomes</taxon>
    </lineage>
</organism>
<dbReference type="PANTHER" id="PTHR23513">
    <property type="entry name" value="INTEGRAL MEMBRANE EFFLUX PROTEIN-RELATED"/>
    <property type="match status" value="1"/>
</dbReference>
<evidence type="ECO:0000256" key="3">
    <source>
        <dbReference type="ARBA" id="ARBA00022692"/>
    </source>
</evidence>
<reference evidence="7" key="1">
    <citation type="submission" date="2020-05" db="EMBL/GenBank/DDBJ databases">
        <authorList>
            <person name="Chiriac C."/>
            <person name="Salcher M."/>
            <person name="Ghai R."/>
            <person name="Kavagutti S V."/>
        </authorList>
    </citation>
    <scope>NUCLEOTIDE SEQUENCE</scope>
</reference>
<feature type="transmembrane region" description="Helical" evidence="6">
    <location>
        <begin position="145"/>
        <end position="166"/>
    </location>
</feature>
<keyword evidence="4 6" id="KW-1133">Transmembrane helix</keyword>
<keyword evidence="5 6" id="KW-0472">Membrane</keyword>